<keyword evidence="1" id="KW-0175">Coiled coil</keyword>
<name>A0A8S1RA14_9CILI</name>
<accession>A0A8S1RA14</accession>
<proteinExistence type="predicted"/>
<evidence type="ECO:0000313" key="2">
    <source>
        <dbReference type="EMBL" id="CAD8125216.1"/>
    </source>
</evidence>
<dbReference type="AlphaFoldDB" id="A0A8S1RA14"/>
<evidence type="ECO:0000313" key="3">
    <source>
        <dbReference type="Proteomes" id="UP000692954"/>
    </source>
</evidence>
<gene>
    <name evidence="2" type="ORF">PSON_ATCC_30995.1.T1570051</name>
</gene>
<comment type="caution">
    <text evidence="2">The sequence shown here is derived from an EMBL/GenBank/DDBJ whole genome shotgun (WGS) entry which is preliminary data.</text>
</comment>
<protein>
    <submittedName>
        <fullName evidence="2">Uncharacterized protein</fullName>
    </submittedName>
</protein>
<reference evidence="2" key="1">
    <citation type="submission" date="2021-01" db="EMBL/GenBank/DDBJ databases">
        <authorList>
            <consortium name="Genoscope - CEA"/>
            <person name="William W."/>
        </authorList>
    </citation>
    <scope>NUCLEOTIDE SEQUENCE</scope>
</reference>
<sequence length="377" mass="45603">MCKDCFQKLHQNHEFETYAKKLDQILFEQQQKISLILEQQESLQLKIQQGVDKNFELIWQQQNYKMKNYEQTRSNLLLIKEQSLKSLEKPLNHQIIQYNINKTLLSKTTERIKQEYSIEYQNFYEKMTFDLKKDEKEMILFTLDLDRKCHNNKDKLLHQLDESQNKINQLNNQLKFIDERYESFNLKILNELTQLLQIHLNIKQLIDNQREQFKDQLLNYRLFYQKDLQNGLKKIYEEIIQEEQQIKVLIQKFQQIPNSSSCSTKGQNMPQSNTIQNAGDFKRLTRNSSIKTINIRNQISTAQQESIQMNNQLQIQNEVFHKKINSQFQQEYFKINYQQNEFQVENKRDCKMKNLVSNQQIQQNQNYLWKVPGNHNC</sequence>
<organism evidence="2 3">
    <name type="scientific">Paramecium sonneborni</name>
    <dbReference type="NCBI Taxonomy" id="65129"/>
    <lineage>
        <taxon>Eukaryota</taxon>
        <taxon>Sar</taxon>
        <taxon>Alveolata</taxon>
        <taxon>Ciliophora</taxon>
        <taxon>Intramacronucleata</taxon>
        <taxon>Oligohymenophorea</taxon>
        <taxon>Peniculida</taxon>
        <taxon>Parameciidae</taxon>
        <taxon>Paramecium</taxon>
    </lineage>
</organism>
<feature type="coiled-coil region" evidence="1">
    <location>
        <begin position="153"/>
        <end position="187"/>
    </location>
</feature>
<dbReference type="OrthoDB" id="312188at2759"/>
<dbReference type="Proteomes" id="UP000692954">
    <property type="component" value="Unassembled WGS sequence"/>
</dbReference>
<evidence type="ECO:0000256" key="1">
    <source>
        <dbReference type="SAM" id="Coils"/>
    </source>
</evidence>
<dbReference type="EMBL" id="CAJJDN010000157">
    <property type="protein sequence ID" value="CAD8125216.1"/>
    <property type="molecule type" value="Genomic_DNA"/>
</dbReference>
<keyword evidence="3" id="KW-1185">Reference proteome</keyword>